<proteinExistence type="inferred from homology"/>
<evidence type="ECO:0000313" key="4">
    <source>
        <dbReference type="Proteomes" id="UP000002051"/>
    </source>
</evidence>
<dbReference type="EMBL" id="CM001219">
    <property type="protein sequence ID" value="KEH34401.1"/>
    <property type="molecule type" value="Genomic_DNA"/>
</dbReference>
<dbReference type="GO" id="GO:0005524">
    <property type="term" value="F:ATP binding"/>
    <property type="evidence" value="ECO:0007669"/>
    <property type="project" value="InterPro"/>
</dbReference>
<organism evidence="2 4">
    <name type="scientific">Medicago truncatula</name>
    <name type="common">Barrel medic</name>
    <name type="synonym">Medicago tribuloides</name>
    <dbReference type="NCBI Taxonomy" id="3880"/>
    <lineage>
        <taxon>Eukaryota</taxon>
        <taxon>Viridiplantae</taxon>
        <taxon>Streptophyta</taxon>
        <taxon>Embryophyta</taxon>
        <taxon>Tracheophyta</taxon>
        <taxon>Spermatophyta</taxon>
        <taxon>Magnoliopsida</taxon>
        <taxon>eudicotyledons</taxon>
        <taxon>Gunneridae</taxon>
        <taxon>Pentapetalae</taxon>
        <taxon>rosids</taxon>
        <taxon>fabids</taxon>
        <taxon>Fabales</taxon>
        <taxon>Fabaceae</taxon>
        <taxon>Papilionoideae</taxon>
        <taxon>50 kb inversion clade</taxon>
        <taxon>NPAAA clade</taxon>
        <taxon>Hologalegina</taxon>
        <taxon>IRL clade</taxon>
        <taxon>Trifolieae</taxon>
        <taxon>Medicago</taxon>
    </lineage>
</organism>
<dbReference type="Pfam" id="PF02458">
    <property type="entry name" value="Transferase"/>
    <property type="match status" value="1"/>
</dbReference>
<dbReference type="EnsemblPlants" id="KEH34401">
    <property type="protein sequence ID" value="KEH34401"/>
    <property type="gene ID" value="MTR_3g465910"/>
</dbReference>
<gene>
    <name evidence="2" type="ordered locus">MTR_3g465910</name>
</gene>
<sequence>MEYEKAPLNIEKEDVLLVKPSKSTSSCILSLSTLDNKGANNNIAQTVHVYRSSSIHDYDSSFNPCHVFKEALSKALFYYYPLAGRLVRHTDGKFRVKINTDSVEFGVPFLEATANCTLSSLHYLDNTNTEIAKHLVLDLPSPQDKNYPLVLMVTKFLCGGFTIGMGMSHAICDGFGASQFFKAILELARGRTEPSVKPVWERENQVGTITTQPFPQCPMDRESVAFSPFVNQPNTKIIKQYCFKVEGETITRLKLSLMNENIRFTTFEVLAGYVWRSRARALKLSSNDKTMLNVLVGIRRNLMDYETLPKGYYGNSTIDAKVVLKVSELDEMPLYKIVKLIKETKNIAFTADYVRNSINSLETNQEDGLSMELEASGAVTVLTEWKHLGFQENLDFGGYELVNFLPAPCKMLATVDACIFSSANKLDDHDPSMDGGVRIFTSLPVAAMPKFKDEIEALSHRVLYALCVLSQIVNDSRVLLGGGWPEMVMAKEIDALDRKTRGKKSLTMEAFTRALLAIPTTIADNAGLDSAELIS</sequence>
<dbReference type="SUPFAM" id="SSF48592">
    <property type="entry name" value="GroEL equatorial domain-like"/>
    <property type="match status" value="1"/>
</dbReference>
<dbReference type="PANTHER" id="PTHR31147:SF25">
    <property type="entry name" value="HXXXD-TYPE ACYL-TRANSFERASE FAMILY PROTEIN"/>
    <property type="match status" value="1"/>
</dbReference>
<dbReference type="GO" id="GO:0016410">
    <property type="term" value="F:N-acyltransferase activity"/>
    <property type="evidence" value="ECO:0000318"/>
    <property type="project" value="GO_Central"/>
</dbReference>
<dbReference type="Gene3D" id="3.30.559.10">
    <property type="entry name" value="Chloramphenicol acetyltransferase-like domain"/>
    <property type="match status" value="2"/>
</dbReference>
<dbReference type="InterPro" id="IPR027410">
    <property type="entry name" value="TCP-1-like_intermed_sf"/>
</dbReference>
<protein>
    <submittedName>
        <fullName evidence="2">HXXXD-type acyl-transferase family protein</fullName>
    </submittedName>
</protein>
<evidence type="ECO:0000313" key="3">
    <source>
        <dbReference type="EnsemblPlants" id="KEH34401"/>
    </source>
</evidence>
<keyword evidence="4" id="KW-1185">Reference proteome</keyword>
<comment type="similarity">
    <text evidence="1">Belongs to the plant acyltransferase family.</text>
</comment>
<name>A0A072UYC2_MEDTR</name>
<evidence type="ECO:0000313" key="2">
    <source>
        <dbReference type="EMBL" id="KEH34401.1"/>
    </source>
</evidence>
<reference evidence="2 4" key="1">
    <citation type="journal article" date="2011" name="Nature">
        <title>The Medicago genome provides insight into the evolution of rhizobial symbioses.</title>
        <authorList>
            <person name="Young N.D."/>
            <person name="Debelle F."/>
            <person name="Oldroyd G.E."/>
            <person name="Geurts R."/>
            <person name="Cannon S.B."/>
            <person name="Udvardi M.K."/>
            <person name="Benedito V.A."/>
            <person name="Mayer K.F."/>
            <person name="Gouzy J."/>
            <person name="Schoof H."/>
            <person name="Van de Peer Y."/>
            <person name="Proost S."/>
            <person name="Cook D.R."/>
            <person name="Meyers B.C."/>
            <person name="Spannagl M."/>
            <person name="Cheung F."/>
            <person name="De Mita S."/>
            <person name="Krishnakumar V."/>
            <person name="Gundlach H."/>
            <person name="Zhou S."/>
            <person name="Mudge J."/>
            <person name="Bharti A.K."/>
            <person name="Murray J.D."/>
            <person name="Naoumkina M.A."/>
            <person name="Rosen B."/>
            <person name="Silverstein K.A."/>
            <person name="Tang H."/>
            <person name="Rombauts S."/>
            <person name="Zhao P.X."/>
            <person name="Zhou P."/>
            <person name="Barbe V."/>
            <person name="Bardou P."/>
            <person name="Bechner M."/>
            <person name="Bellec A."/>
            <person name="Berger A."/>
            <person name="Berges H."/>
            <person name="Bidwell S."/>
            <person name="Bisseling T."/>
            <person name="Choisne N."/>
            <person name="Couloux A."/>
            <person name="Denny R."/>
            <person name="Deshpande S."/>
            <person name="Dai X."/>
            <person name="Doyle J.J."/>
            <person name="Dudez A.M."/>
            <person name="Farmer A.D."/>
            <person name="Fouteau S."/>
            <person name="Franken C."/>
            <person name="Gibelin C."/>
            <person name="Gish J."/>
            <person name="Goldstein S."/>
            <person name="Gonzalez A.J."/>
            <person name="Green P.J."/>
            <person name="Hallab A."/>
            <person name="Hartog M."/>
            <person name="Hua A."/>
            <person name="Humphray S.J."/>
            <person name="Jeong D.H."/>
            <person name="Jing Y."/>
            <person name="Jocker A."/>
            <person name="Kenton S.M."/>
            <person name="Kim D.J."/>
            <person name="Klee K."/>
            <person name="Lai H."/>
            <person name="Lang C."/>
            <person name="Lin S."/>
            <person name="Macmil S.L."/>
            <person name="Magdelenat G."/>
            <person name="Matthews L."/>
            <person name="McCorrison J."/>
            <person name="Monaghan E.L."/>
            <person name="Mun J.H."/>
            <person name="Najar F.Z."/>
            <person name="Nicholson C."/>
            <person name="Noirot C."/>
            <person name="O'Bleness M."/>
            <person name="Paule C.R."/>
            <person name="Poulain J."/>
            <person name="Prion F."/>
            <person name="Qin B."/>
            <person name="Qu C."/>
            <person name="Retzel E.F."/>
            <person name="Riddle C."/>
            <person name="Sallet E."/>
            <person name="Samain S."/>
            <person name="Samson N."/>
            <person name="Sanders I."/>
            <person name="Saurat O."/>
            <person name="Scarpelli C."/>
            <person name="Schiex T."/>
            <person name="Segurens B."/>
            <person name="Severin A.J."/>
            <person name="Sherrier D.J."/>
            <person name="Shi R."/>
            <person name="Sims S."/>
            <person name="Singer S.R."/>
            <person name="Sinharoy S."/>
            <person name="Sterck L."/>
            <person name="Viollet A."/>
            <person name="Wang B.B."/>
            <person name="Wang K."/>
            <person name="Wang M."/>
            <person name="Wang X."/>
            <person name="Warfsmann J."/>
            <person name="Weissenbach J."/>
            <person name="White D.D."/>
            <person name="White J.D."/>
            <person name="Wiley G.B."/>
            <person name="Wincker P."/>
            <person name="Xing Y."/>
            <person name="Yang L."/>
            <person name="Yao Z."/>
            <person name="Ying F."/>
            <person name="Zhai J."/>
            <person name="Zhou L."/>
            <person name="Zuber A."/>
            <person name="Denarie J."/>
            <person name="Dixon R.A."/>
            <person name="May G.D."/>
            <person name="Schwartz D.C."/>
            <person name="Rogers J."/>
            <person name="Quetier F."/>
            <person name="Town C.D."/>
            <person name="Roe B.A."/>
        </authorList>
    </citation>
    <scope>NUCLEOTIDE SEQUENCE [LARGE SCALE GENOMIC DNA]</scope>
    <source>
        <strain evidence="2">A17</strain>
        <strain evidence="3 4">cv. Jemalong A17</strain>
    </source>
</reference>
<reference evidence="3" key="3">
    <citation type="submission" date="2015-04" db="UniProtKB">
        <authorList>
            <consortium name="EnsemblPlants"/>
        </authorList>
    </citation>
    <scope>IDENTIFICATION</scope>
    <source>
        <strain evidence="3">cv. Jemalong A17</strain>
    </source>
</reference>
<reference evidence="2 4" key="2">
    <citation type="journal article" date="2014" name="BMC Genomics">
        <title>An improved genome release (version Mt4.0) for the model legume Medicago truncatula.</title>
        <authorList>
            <person name="Tang H."/>
            <person name="Krishnakumar V."/>
            <person name="Bidwell S."/>
            <person name="Rosen B."/>
            <person name="Chan A."/>
            <person name="Zhou S."/>
            <person name="Gentzbittel L."/>
            <person name="Childs K.L."/>
            <person name="Yandell M."/>
            <person name="Gundlach H."/>
            <person name="Mayer K.F."/>
            <person name="Schwartz D.C."/>
            <person name="Town C.D."/>
        </authorList>
    </citation>
    <scope>GENOME REANNOTATION</scope>
    <source>
        <strain evidence="2">A17</strain>
        <strain evidence="3 4">cv. Jemalong A17</strain>
    </source>
</reference>
<dbReference type="HOGENOM" id="CLU_014546_2_0_1"/>
<dbReference type="AlphaFoldDB" id="A0A072UYC2"/>
<dbReference type="InterPro" id="IPR023213">
    <property type="entry name" value="CAT-like_dom_sf"/>
</dbReference>
<accession>A0A072UYC2</accession>
<dbReference type="Gene3D" id="3.30.260.10">
    <property type="entry name" value="TCP-1-like chaperonin intermediate domain"/>
    <property type="match status" value="1"/>
</dbReference>
<evidence type="ECO:0000256" key="1">
    <source>
        <dbReference type="ARBA" id="ARBA00009861"/>
    </source>
</evidence>
<dbReference type="InterPro" id="IPR027413">
    <property type="entry name" value="GROEL-like_equatorial_sf"/>
</dbReference>
<dbReference type="Proteomes" id="UP000002051">
    <property type="component" value="Chromosome 3"/>
</dbReference>
<dbReference type="PANTHER" id="PTHR31147">
    <property type="entry name" value="ACYL TRANSFERASE 4"/>
    <property type="match status" value="1"/>
</dbReference>
<dbReference type="Gene3D" id="1.10.560.10">
    <property type="entry name" value="GroEL-like equatorial domain"/>
    <property type="match status" value="1"/>
</dbReference>
<dbReference type="InterPro" id="IPR050898">
    <property type="entry name" value="Plant_acyltransferase"/>
</dbReference>